<keyword evidence="4 10" id="KW-1133">Transmembrane helix</keyword>
<feature type="transmembrane region" description="Helical" evidence="10">
    <location>
        <begin position="820"/>
        <end position="838"/>
    </location>
</feature>
<dbReference type="PANTHER" id="PTHR10796">
    <property type="entry name" value="PATCHED-RELATED"/>
    <property type="match status" value="1"/>
</dbReference>
<dbReference type="InterPro" id="IPR000731">
    <property type="entry name" value="SSD"/>
</dbReference>
<dbReference type="GO" id="GO:0097225">
    <property type="term" value="C:sperm midpiece"/>
    <property type="evidence" value="ECO:0007669"/>
    <property type="project" value="UniProtKB-ARBA"/>
</dbReference>
<feature type="domain" description="SSD" evidence="11">
    <location>
        <begin position="781"/>
        <end position="872"/>
    </location>
</feature>
<dbReference type="Proteomes" id="UP000694569">
    <property type="component" value="Unplaced"/>
</dbReference>
<feature type="transmembrane region" description="Helical" evidence="10">
    <location>
        <begin position="850"/>
        <end position="873"/>
    </location>
</feature>
<dbReference type="InterPro" id="IPR003392">
    <property type="entry name" value="PTHD_SSD"/>
</dbReference>
<feature type="transmembrane region" description="Helical" evidence="10">
    <location>
        <begin position="66"/>
        <end position="86"/>
    </location>
</feature>
<proteinExistence type="inferred from homology"/>
<dbReference type="GeneTree" id="ENSGT00940000158727"/>
<dbReference type="GO" id="GO:0016020">
    <property type="term" value="C:membrane"/>
    <property type="evidence" value="ECO:0007669"/>
    <property type="project" value="InterPro"/>
</dbReference>
<feature type="transmembrane region" description="Helical" evidence="10">
    <location>
        <begin position="357"/>
        <end position="380"/>
    </location>
</feature>
<evidence type="ECO:0000256" key="1">
    <source>
        <dbReference type="ARBA" id="ARBA00005585"/>
    </source>
</evidence>
<feature type="transmembrane region" description="Helical" evidence="10">
    <location>
        <begin position="329"/>
        <end position="351"/>
    </location>
</feature>
<feature type="transmembrane region" description="Helical" evidence="10">
    <location>
        <begin position="723"/>
        <end position="742"/>
    </location>
</feature>
<dbReference type="PANTHER" id="PTHR10796:SF60">
    <property type="entry name" value="PATCHED DOMAIN-CONTAINING PROTEIN 3"/>
    <property type="match status" value="1"/>
</dbReference>
<feature type="transmembrane region" description="Helical" evidence="10">
    <location>
        <begin position="781"/>
        <end position="800"/>
    </location>
</feature>
<feature type="domain" description="SSD" evidence="11">
    <location>
        <begin position="300"/>
        <end position="457"/>
    </location>
</feature>
<keyword evidence="13" id="KW-1185">Reference proteome</keyword>
<evidence type="ECO:0000256" key="7">
    <source>
        <dbReference type="ARBA" id="ARBA00057027"/>
    </source>
</evidence>
<evidence type="ECO:0000256" key="8">
    <source>
        <dbReference type="ARBA" id="ARBA00060429"/>
    </source>
</evidence>
<keyword evidence="2" id="KW-1003">Cell membrane</keyword>
<evidence type="ECO:0000256" key="10">
    <source>
        <dbReference type="SAM" id="Phobius"/>
    </source>
</evidence>
<comment type="function">
    <text evidence="7">May play a role in sperm development or sperm function. However, does not appear to have an essential role in spermatogenesis or male fertility.</text>
</comment>
<keyword evidence="5 10" id="KW-0472">Membrane</keyword>
<dbReference type="OrthoDB" id="6510177at2759"/>
<feature type="transmembrane region" description="Helical" evidence="10">
    <location>
        <begin position="748"/>
        <end position="769"/>
    </location>
</feature>
<keyword evidence="6" id="KW-0325">Glycoprotein</keyword>
<feature type="transmembrane region" description="Helical" evidence="10">
    <location>
        <begin position="434"/>
        <end position="457"/>
    </location>
</feature>
<evidence type="ECO:0000256" key="4">
    <source>
        <dbReference type="ARBA" id="ARBA00022989"/>
    </source>
</evidence>
<evidence type="ECO:0000256" key="9">
    <source>
        <dbReference type="ARBA" id="ARBA00074262"/>
    </source>
</evidence>
<protein>
    <recommendedName>
        <fullName evidence="9">Patched domain-containing protein 3</fullName>
    </recommendedName>
</protein>
<feature type="transmembrane region" description="Helical" evidence="10">
    <location>
        <begin position="299"/>
        <end position="317"/>
    </location>
</feature>
<reference evidence="12" key="2">
    <citation type="submission" date="2025-09" db="UniProtKB">
        <authorList>
            <consortium name="Ensembl"/>
        </authorList>
    </citation>
    <scope>IDENTIFICATION</scope>
</reference>
<evidence type="ECO:0000256" key="2">
    <source>
        <dbReference type="ARBA" id="ARBA00022475"/>
    </source>
</evidence>
<keyword evidence="3 10" id="KW-0812">Transmembrane</keyword>
<dbReference type="FunFam" id="1.20.1640.10:FF:000013">
    <property type="entry name" value="PaTched Related family"/>
    <property type="match status" value="1"/>
</dbReference>
<evidence type="ECO:0000313" key="13">
    <source>
        <dbReference type="Proteomes" id="UP000694569"/>
    </source>
</evidence>
<dbReference type="AlphaFoldDB" id="A0A8C5Q6M2"/>
<evidence type="ECO:0000259" key="11">
    <source>
        <dbReference type="PROSITE" id="PS50156"/>
    </source>
</evidence>
<dbReference type="PROSITE" id="PS50156">
    <property type="entry name" value="SSD"/>
    <property type="match status" value="2"/>
</dbReference>
<evidence type="ECO:0000256" key="5">
    <source>
        <dbReference type="ARBA" id="ARBA00023136"/>
    </source>
</evidence>
<sequence length="913" mass="101839">GKEIVSPPFSYNIGSIADSCCCTGSLIPLQSEMASWRMGCCHTDCIERPLSQCFARLGILIARYPLWLLLISFSVSAGLGVGFYFLPQRETNNIEDQFTPIGGPAKAELDFIKNHFPVNDTGRFSPQQLYTKGSFVSLIAVTLSDNIMNAKTFRELLVLDETVRRLNSTNPDSTTGEYLYFYNLCAEVQGPRCHSSNPLLDVLQGNPEQIEAITVTYPVFQDEISLVNFIGGATLGQENIVEKAIAIRLVYYLRENNRRDKDNSLLWMNHFIKSIPNEIAVSYFASVSIQQEFDATVKSAIPLISIAYFVTIFFSIISNARLDIVRNKLWVATFGVISPGLAIVSSFGLLLFCGVPYVITVANAPFLILGVGVDDMFIIISSWEQTNVKSTVEKRMADTYAAAGVSITITTLTDVLSFYIGIMTSFGSVQSFCIYTGTALLFCFIYNLTCFGAILALNGRREASNRHWLICTKVDRHVVDSEHSALYKACCVGGVYDQDTGREMEHPATGFFHNYYGPFLTNTWTKFVVVILYVGYLASSIYGSFQVQEGTDLRNLASDSSYVVPFYDKYDKYFSEYGPRVMVTVTHEISYWDVGIHGEIETCMESFENNPYVSKTFSTSWLRAYVSIASQFNLNISDQKSFIGNLNKLFLVFPDLQQDVELESNTIKASRFFIQTINLTSSIDEKNMLNQLRGIAKGCEVPLIVYNTAFLYLDQYSVIVQDTVQNILVAAAVMFVVAILLIPNPLCSLWVTFAIASIIVGVTGFMAYWKISLDSVSMINLVICIGFSVDFSAHISYAYVSNKKPTSNDRIVDALHSLGYPILQGSLSTILGVIVLSTSESYIFRTFLKIIFLVIAFGVLHGLLFLPVFLTLFGNFTKKCLAKETNQKVHHGGTIKYPHSIEFSEIRQGETVQ</sequence>
<evidence type="ECO:0000256" key="6">
    <source>
        <dbReference type="ARBA" id="ARBA00023180"/>
    </source>
</evidence>
<evidence type="ECO:0000256" key="3">
    <source>
        <dbReference type="ARBA" id="ARBA00022692"/>
    </source>
</evidence>
<comment type="similarity">
    <text evidence="1">Belongs to the patched family.</text>
</comment>
<dbReference type="Gene3D" id="1.20.1640.10">
    <property type="entry name" value="Multidrug efflux transporter AcrB transmembrane domain"/>
    <property type="match status" value="2"/>
</dbReference>
<feature type="transmembrane region" description="Helical" evidence="10">
    <location>
        <begin position="400"/>
        <end position="422"/>
    </location>
</feature>
<reference evidence="12" key="1">
    <citation type="submission" date="2025-08" db="UniProtKB">
        <authorList>
            <consortium name="Ensembl"/>
        </authorList>
    </citation>
    <scope>IDENTIFICATION</scope>
</reference>
<dbReference type="SUPFAM" id="SSF82866">
    <property type="entry name" value="Multidrug efflux transporter AcrB transmembrane domain"/>
    <property type="match status" value="2"/>
</dbReference>
<organism evidence="12 13">
    <name type="scientific">Leptobrachium leishanense</name>
    <name type="common">Leishan spiny toad</name>
    <dbReference type="NCBI Taxonomy" id="445787"/>
    <lineage>
        <taxon>Eukaryota</taxon>
        <taxon>Metazoa</taxon>
        <taxon>Chordata</taxon>
        <taxon>Craniata</taxon>
        <taxon>Vertebrata</taxon>
        <taxon>Euteleostomi</taxon>
        <taxon>Amphibia</taxon>
        <taxon>Batrachia</taxon>
        <taxon>Anura</taxon>
        <taxon>Pelobatoidea</taxon>
        <taxon>Megophryidae</taxon>
        <taxon>Leptobrachium</taxon>
    </lineage>
</organism>
<dbReference type="Pfam" id="PF02460">
    <property type="entry name" value="Patched"/>
    <property type="match status" value="1"/>
</dbReference>
<dbReference type="InterPro" id="IPR051697">
    <property type="entry name" value="Patched_domain-protein"/>
</dbReference>
<comment type="subcellular location">
    <subcellularLocation>
        <location evidence="8">Cell projection</location>
        <location evidence="8">Cilium</location>
        <location evidence="8">Flagellum membrane</location>
        <topology evidence="8">Multi-pass membrane protein</topology>
    </subcellularLocation>
</comment>
<evidence type="ECO:0000313" key="12">
    <source>
        <dbReference type="Ensembl" id="ENSLLEP00000032212.1"/>
    </source>
</evidence>
<accession>A0A8C5Q6M2</accession>
<dbReference type="Ensembl" id="ENSLLET00000033455.1">
    <property type="protein sequence ID" value="ENSLLEP00000032212.1"/>
    <property type="gene ID" value="ENSLLEG00000020404.1"/>
</dbReference>
<name>A0A8C5Q6M2_9ANUR</name>